<dbReference type="EMBL" id="CACRUX010000057">
    <property type="protein sequence ID" value="VYU27529.1"/>
    <property type="molecule type" value="Genomic_DNA"/>
</dbReference>
<accession>A0A6N3DK88</accession>
<name>A0A6N3DK88_9FIRM</name>
<dbReference type="RefSeq" id="WP_156705190.1">
    <property type="nucleotide sequence ID" value="NZ_CACRUX010000057.1"/>
</dbReference>
<reference evidence="2" key="1">
    <citation type="submission" date="2019-11" db="EMBL/GenBank/DDBJ databases">
        <authorList>
            <person name="Feng L."/>
        </authorList>
    </citation>
    <scope>NUCLEOTIDE SEQUENCE</scope>
    <source>
        <strain evidence="2">VrattiLFYP33</strain>
    </source>
</reference>
<dbReference type="AlphaFoldDB" id="A0A6N3DK88"/>
<protein>
    <recommendedName>
        <fullName evidence="1">AbiEi antitoxin N-terminal domain-containing protein</fullName>
    </recommendedName>
</protein>
<gene>
    <name evidence="2" type="ORF">VRLFYP33_01615</name>
</gene>
<organism evidence="2">
    <name type="scientific">Veillonella ratti</name>
    <dbReference type="NCBI Taxonomy" id="103892"/>
    <lineage>
        <taxon>Bacteria</taxon>
        <taxon>Bacillati</taxon>
        <taxon>Bacillota</taxon>
        <taxon>Negativicutes</taxon>
        <taxon>Veillonellales</taxon>
        <taxon>Veillonellaceae</taxon>
        <taxon>Veillonella</taxon>
    </lineage>
</organism>
<proteinExistence type="predicted"/>
<dbReference type="Pfam" id="PF13338">
    <property type="entry name" value="AbiEi_4"/>
    <property type="match status" value="1"/>
</dbReference>
<evidence type="ECO:0000259" key="1">
    <source>
        <dbReference type="Pfam" id="PF13338"/>
    </source>
</evidence>
<dbReference type="InterPro" id="IPR025159">
    <property type="entry name" value="AbiEi_N"/>
</dbReference>
<evidence type="ECO:0000313" key="2">
    <source>
        <dbReference type="EMBL" id="VYU27529.1"/>
    </source>
</evidence>
<sequence length="196" mass="22301">MSKSAVIKMAYENNGIVTSSMVSEANLSRNYLSQLVKDNKLEKVSRGVYTLPEAWEDEFLNAQVSYKRGIFSLGTALYLHGFTDRTPMQLQFTFPEGYNTSAPIKSGFRCNKVKKDVFELGVEEVTSPSGNLVRAYNIERTLCDIVKVTNRVEIQVITDAFKQYMSSKSKNIPLLSFYAKILKVDKRIRPYLEVLQ</sequence>
<feature type="domain" description="AbiEi antitoxin N-terminal" evidence="1">
    <location>
        <begin position="14"/>
        <end position="52"/>
    </location>
</feature>